<accession>A0A7C9J3U1</accession>
<comment type="caution">
    <text evidence="2">The sequence shown here is derived from an EMBL/GenBank/DDBJ whole genome shotgun (WGS) entry which is preliminary data.</text>
</comment>
<proteinExistence type="predicted"/>
<dbReference type="EMBL" id="WXEW01000005">
    <property type="protein sequence ID" value="NAS23922.1"/>
    <property type="molecule type" value="Genomic_DNA"/>
</dbReference>
<evidence type="ECO:0000313" key="3">
    <source>
        <dbReference type="Proteomes" id="UP000479526"/>
    </source>
</evidence>
<name>A0A7C9J3U1_9ACTN</name>
<dbReference type="Proteomes" id="UP000479526">
    <property type="component" value="Unassembled WGS sequence"/>
</dbReference>
<evidence type="ECO:0000256" key="1">
    <source>
        <dbReference type="SAM" id="Phobius"/>
    </source>
</evidence>
<evidence type="ECO:0000313" key="2">
    <source>
        <dbReference type="EMBL" id="NAS23922.1"/>
    </source>
</evidence>
<organism evidence="2 3">
    <name type="scientific">Herbidospora solisilvae</name>
    <dbReference type="NCBI Taxonomy" id="2696284"/>
    <lineage>
        <taxon>Bacteria</taxon>
        <taxon>Bacillati</taxon>
        <taxon>Actinomycetota</taxon>
        <taxon>Actinomycetes</taxon>
        <taxon>Streptosporangiales</taxon>
        <taxon>Streptosporangiaceae</taxon>
        <taxon>Herbidospora</taxon>
    </lineage>
</organism>
<reference evidence="2 3" key="1">
    <citation type="submission" date="2020-01" db="EMBL/GenBank/DDBJ databases">
        <title>Herbidospora sp. NEAU-GS84 nov., a novel actinomycete isolated from soil.</title>
        <authorList>
            <person name="Han L."/>
        </authorList>
    </citation>
    <scope>NUCLEOTIDE SEQUENCE [LARGE SCALE GENOMIC DNA]</scope>
    <source>
        <strain evidence="2 3">NEAU-GS84</strain>
    </source>
</reference>
<gene>
    <name evidence="2" type="ORF">GT755_19785</name>
</gene>
<keyword evidence="1" id="KW-1133">Transmembrane helix</keyword>
<feature type="transmembrane region" description="Helical" evidence="1">
    <location>
        <begin position="157"/>
        <end position="182"/>
    </location>
</feature>
<protein>
    <submittedName>
        <fullName evidence="2">Uncharacterized protein</fullName>
    </submittedName>
</protein>
<feature type="transmembrane region" description="Helical" evidence="1">
    <location>
        <begin position="60"/>
        <end position="79"/>
    </location>
</feature>
<feature type="transmembrane region" description="Helical" evidence="1">
    <location>
        <begin position="127"/>
        <end position="151"/>
    </location>
</feature>
<keyword evidence="3" id="KW-1185">Reference proteome</keyword>
<sequence>MTDNAADTRAERAVTLHAAEYDRLKSEQISRIGFRDNLLYAQLTSIAAIAAVTASAGRLYLLLVLPITGVVLGWTHLCADHMVTMIGRYIREDLTPRLTAAADLDGSALFGWENDHQRDTRRRSRKWLQLTVNLLAFCLPSLTGLIVVWIAGQPSPLLIAASLVELVIIAVLAVQMCVYADLPRLRKGGTRA</sequence>
<dbReference type="AlphaFoldDB" id="A0A7C9J3U1"/>
<keyword evidence="1" id="KW-0472">Membrane</keyword>
<keyword evidence="1" id="KW-0812">Transmembrane</keyword>
<feature type="transmembrane region" description="Helical" evidence="1">
    <location>
        <begin position="38"/>
        <end position="54"/>
    </location>
</feature>